<evidence type="ECO:0000313" key="2">
    <source>
        <dbReference type="EMBL" id="QUH24196.1"/>
    </source>
</evidence>
<dbReference type="Proteomes" id="UP000681041">
    <property type="component" value="Chromosome"/>
</dbReference>
<keyword evidence="1" id="KW-0812">Transmembrane</keyword>
<dbReference type="RefSeq" id="WP_211533155.1">
    <property type="nucleotide sequence ID" value="NZ_CP058560.1"/>
</dbReference>
<name>A0A8T8K6F4_9EURY</name>
<dbReference type="KEGG" id="meme:HYG87_10720"/>
<proteinExistence type="predicted"/>
<keyword evidence="1" id="KW-0472">Membrane</keyword>
<evidence type="ECO:0000313" key="3">
    <source>
        <dbReference type="Proteomes" id="UP000681041"/>
    </source>
</evidence>
<sequence length="200" mass="23091">MNKDEIKDVLIRNIREGKNSLLWQQHTAQYIEAIEEKYEVVYINEPDPIKAKMVEIITAISHEKETTLSRKTVPELKKILASKTARKKVVIIFNHFERITASVARAWLSISEFERVILVGSLFGRFKKGAYGLYKVFEVVNEDDMEESFDEVDISIFVFGGISVLIFLAFLRVSLQFAFEVTGAFWLAVIVFRTFIFVAR</sequence>
<dbReference type="OrthoDB" id="69318at2157"/>
<evidence type="ECO:0000256" key="1">
    <source>
        <dbReference type="SAM" id="Phobius"/>
    </source>
</evidence>
<gene>
    <name evidence="2" type="ORF">HYG87_10720</name>
</gene>
<organism evidence="2 3">
    <name type="scientific">Methanobacterium alkalithermotolerans</name>
    <dbReference type="NCBI Taxonomy" id="2731220"/>
    <lineage>
        <taxon>Archaea</taxon>
        <taxon>Methanobacteriati</taxon>
        <taxon>Methanobacteriota</taxon>
        <taxon>Methanomada group</taxon>
        <taxon>Methanobacteria</taxon>
        <taxon>Methanobacteriales</taxon>
        <taxon>Methanobacteriaceae</taxon>
        <taxon>Methanobacterium</taxon>
    </lineage>
</organism>
<feature type="transmembrane region" description="Helical" evidence="1">
    <location>
        <begin position="154"/>
        <end position="171"/>
    </location>
</feature>
<keyword evidence="1" id="KW-1133">Transmembrane helix</keyword>
<feature type="transmembrane region" description="Helical" evidence="1">
    <location>
        <begin position="177"/>
        <end position="199"/>
    </location>
</feature>
<accession>A0A8T8K6F4</accession>
<dbReference type="EMBL" id="CP058560">
    <property type="protein sequence ID" value="QUH24196.1"/>
    <property type="molecule type" value="Genomic_DNA"/>
</dbReference>
<dbReference type="GeneID" id="64821243"/>
<protein>
    <submittedName>
        <fullName evidence="2">Uncharacterized protein</fullName>
    </submittedName>
</protein>
<reference evidence="2" key="1">
    <citation type="submission" date="2020-07" db="EMBL/GenBank/DDBJ databases">
        <title>Methanobacterium. sp. MethCan genome.</title>
        <authorList>
            <person name="Postec A."/>
            <person name="Quemeneur M."/>
        </authorList>
    </citation>
    <scope>NUCLEOTIDE SEQUENCE</scope>
    <source>
        <strain evidence="2">MethCAN</strain>
    </source>
</reference>
<dbReference type="AlphaFoldDB" id="A0A8T8K6F4"/>
<keyword evidence="3" id="KW-1185">Reference proteome</keyword>